<comment type="caution">
    <text evidence="1">The sequence shown here is derived from an EMBL/GenBank/DDBJ whole genome shotgun (WGS) entry which is preliminary data.</text>
</comment>
<dbReference type="EMBL" id="MTYJ01000418">
    <property type="protein sequence ID" value="OWA54532.1"/>
    <property type="molecule type" value="Genomic_DNA"/>
</dbReference>
<dbReference type="AlphaFoldDB" id="A0A9X6RP05"/>
<dbReference type="Proteomes" id="UP000192578">
    <property type="component" value="Unassembled WGS sequence"/>
</dbReference>
<reference evidence="2" key="1">
    <citation type="submission" date="2017-01" db="EMBL/GenBank/DDBJ databases">
        <title>Comparative genomics of anhydrobiosis in the tardigrade Hypsibius dujardini.</title>
        <authorList>
            <person name="Yoshida Y."/>
            <person name="Koutsovoulos G."/>
            <person name="Laetsch D."/>
            <person name="Stevens L."/>
            <person name="Kumar S."/>
            <person name="Horikawa D."/>
            <person name="Ishino K."/>
            <person name="Komine S."/>
            <person name="Tomita M."/>
            <person name="Blaxter M."/>
            <person name="Arakawa K."/>
        </authorList>
    </citation>
    <scope>NUCLEOTIDE SEQUENCE [LARGE SCALE GENOMIC DNA]</scope>
    <source>
        <strain evidence="2">Z151</strain>
    </source>
</reference>
<organism evidence="1 2">
    <name type="scientific">Hypsibius exemplaris</name>
    <name type="common">Freshwater tardigrade</name>
    <dbReference type="NCBI Taxonomy" id="2072580"/>
    <lineage>
        <taxon>Eukaryota</taxon>
        <taxon>Metazoa</taxon>
        <taxon>Ecdysozoa</taxon>
        <taxon>Tardigrada</taxon>
        <taxon>Eutardigrada</taxon>
        <taxon>Parachela</taxon>
        <taxon>Hypsibioidea</taxon>
        <taxon>Hypsibiidae</taxon>
        <taxon>Hypsibius</taxon>
    </lineage>
</organism>
<evidence type="ECO:0000313" key="1">
    <source>
        <dbReference type="EMBL" id="OWA54532.1"/>
    </source>
</evidence>
<feature type="non-terminal residue" evidence="1">
    <location>
        <position position="1"/>
    </location>
</feature>
<keyword evidence="2" id="KW-1185">Reference proteome</keyword>
<accession>A0A9X6RP05</accession>
<evidence type="ECO:0000313" key="2">
    <source>
        <dbReference type="Proteomes" id="UP000192578"/>
    </source>
</evidence>
<protein>
    <submittedName>
        <fullName evidence="1">Uncharacterized protein</fullName>
    </submittedName>
</protein>
<gene>
    <name evidence="1" type="ORF">BV898_18932</name>
</gene>
<name>A0A9X6RP05_HYPEX</name>
<sequence length="175" mass="19632">HRASPNELWSLTVENNQAPSSAPKVSDCESGPMKQFKNAASQTNISNLHLHLHLQSRFAHRPSLTITSCIIPAQSNLHSSFQTHSIATSRLQFQLQFHLNLHSTLQPLPLQLPIFKCASQPHLHLQNASSSTSNLQLQLQLQSLHTFQLHVSNSPFSSYTPPMRACTDIVYYLTF</sequence>
<proteinExistence type="predicted"/>